<feature type="domain" description="Mos1 transposase HTH" evidence="2">
    <location>
        <begin position="5"/>
        <end position="52"/>
    </location>
</feature>
<reference evidence="3" key="1">
    <citation type="submission" date="2021-02" db="EMBL/GenBank/DDBJ databases">
        <authorList>
            <person name="Nowell W R."/>
        </authorList>
    </citation>
    <scope>NUCLEOTIDE SEQUENCE</scope>
</reference>
<dbReference type="Gene3D" id="3.30.420.10">
    <property type="entry name" value="Ribonuclease H-like superfamily/Ribonuclease H"/>
    <property type="match status" value="1"/>
</dbReference>
<dbReference type="Gene3D" id="1.10.10.10">
    <property type="entry name" value="Winged helix-like DNA-binding domain superfamily/Winged helix DNA-binding domain"/>
    <property type="match status" value="1"/>
</dbReference>
<dbReference type="EMBL" id="CAJNOW010015697">
    <property type="protein sequence ID" value="CAF1644298.1"/>
    <property type="molecule type" value="Genomic_DNA"/>
</dbReference>
<evidence type="ECO:0000313" key="4">
    <source>
        <dbReference type="EMBL" id="CAF4869493.1"/>
    </source>
</evidence>
<dbReference type="Pfam" id="PF17906">
    <property type="entry name" value="HTH_48"/>
    <property type="match status" value="1"/>
</dbReference>
<evidence type="ECO:0000313" key="3">
    <source>
        <dbReference type="EMBL" id="CAF1644298.1"/>
    </source>
</evidence>
<feature type="region of interest" description="Disordered" evidence="1">
    <location>
        <begin position="150"/>
        <end position="172"/>
    </location>
</feature>
<accession>A0A816E8C2</accession>
<gene>
    <name evidence="5" type="ORF">BYL167_LOCUS62731</name>
    <name evidence="4" type="ORF">GIL414_LOCUS50305</name>
    <name evidence="3" type="ORF">KQP761_LOCUS28673</name>
    <name evidence="6" type="ORF">SMN809_LOCUS68387</name>
</gene>
<dbReference type="InterPro" id="IPR036397">
    <property type="entry name" value="RNaseH_sf"/>
</dbReference>
<dbReference type="InterPro" id="IPR041426">
    <property type="entry name" value="Mos1_HTH"/>
</dbReference>
<dbReference type="EMBL" id="CAJOBI010317304">
    <property type="protein sequence ID" value="CAF5179108.1"/>
    <property type="molecule type" value="Genomic_DNA"/>
</dbReference>
<dbReference type="Gene3D" id="1.10.10.1450">
    <property type="match status" value="1"/>
</dbReference>
<evidence type="ECO:0000256" key="1">
    <source>
        <dbReference type="SAM" id="MobiDB-lite"/>
    </source>
</evidence>
<dbReference type="EMBL" id="CAJOBJ010167311">
    <property type="protein sequence ID" value="CAF4869493.1"/>
    <property type="molecule type" value="Genomic_DNA"/>
</dbReference>
<dbReference type="Proteomes" id="UP000681967">
    <property type="component" value="Unassembled WGS sequence"/>
</dbReference>
<dbReference type="InterPro" id="IPR052709">
    <property type="entry name" value="Transposase-MT_Hybrid"/>
</dbReference>
<organism evidence="3 7">
    <name type="scientific">Rotaria magnacalcarata</name>
    <dbReference type="NCBI Taxonomy" id="392030"/>
    <lineage>
        <taxon>Eukaryota</taxon>
        <taxon>Metazoa</taxon>
        <taxon>Spiralia</taxon>
        <taxon>Gnathifera</taxon>
        <taxon>Rotifera</taxon>
        <taxon>Eurotatoria</taxon>
        <taxon>Bdelloidea</taxon>
        <taxon>Philodinida</taxon>
        <taxon>Philodinidae</taxon>
        <taxon>Rotaria</taxon>
    </lineage>
</organism>
<dbReference type="Pfam" id="PF01359">
    <property type="entry name" value="Transposase_1"/>
    <property type="match status" value="1"/>
</dbReference>
<dbReference type="GO" id="GO:0003676">
    <property type="term" value="F:nucleic acid binding"/>
    <property type="evidence" value="ECO:0007669"/>
    <property type="project" value="InterPro"/>
</dbReference>
<feature type="compositionally biased region" description="Basic residues" evidence="1">
    <location>
        <begin position="163"/>
        <end position="172"/>
    </location>
</feature>
<comment type="caution">
    <text evidence="3">The sequence shown here is derived from an EMBL/GenBank/DDBJ whole genome shotgun (WGS) entry which is preliminary data.</text>
</comment>
<dbReference type="Proteomes" id="UP000676336">
    <property type="component" value="Unassembled WGS sequence"/>
</dbReference>
<dbReference type="EMBL" id="CAJOBH010235176">
    <property type="protein sequence ID" value="CAF5087688.1"/>
    <property type="molecule type" value="Genomic_DNA"/>
</dbReference>
<dbReference type="PANTHER" id="PTHR46060">
    <property type="entry name" value="MARINER MOS1 TRANSPOSASE-LIKE PROTEIN"/>
    <property type="match status" value="1"/>
</dbReference>
<evidence type="ECO:0000259" key="2">
    <source>
        <dbReference type="Pfam" id="PF17906"/>
    </source>
</evidence>
<dbReference type="PANTHER" id="PTHR46060:SF2">
    <property type="entry name" value="HISTONE-LYSINE N-METHYLTRANSFERASE SETMAR"/>
    <property type="match status" value="1"/>
</dbReference>
<proteinExistence type="predicted"/>
<protein>
    <recommendedName>
        <fullName evidence="2">Mos1 transposase HTH domain-containing protein</fullName>
    </recommendedName>
</protein>
<evidence type="ECO:0000313" key="6">
    <source>
        <dbReference type="EMBL" id="CAF5179108.1"/>
    </source>
</evidence>
<dbReference type="Proteomes" id="UP000681720">
    <property type="component" value="Unassembled WGS sequence"/>
</dbReference>
<sequence length="172" mass="20134">MSEIPIHIRHCILYEFQLGNNATTAARNICAALREGAVAVRTYRDWFKRFREVDMSLEDRPKSGRPLESDIERLKVLIEDNPRLTTCELSAMLGCYQSIIDRHLHEMGKVNKLETWVPHQLTSNNIQQIVTGDEKWVLYVNHTRKHQWVNPEDLPEPEPKNDRHQKKVILSI</sequence>
<dbReference type="InterPro" id="IPR036388">
    <property type="entry name" value="WH-like_DNA-bd_sf"/>
</dbReference>
<dbReference type="InterPro" id="IPR001888">
    <property type="entry name" value="Transposase_1"/>
</dbReference>
<evidence type="ECO:0000313" key="7">
    <source>
        <dbReference type="Proteomes" id="UP000663834"/>
    </source>
</evidence>
<name>A0A816E8C2_9BILA</name>
<evidence type="ECO:0000313" key="5">
    <source>
        <dbReference type="EMBL" id="CAF5087688.1"/>
    </source>
</evidence>
<dbReference type="Proteomes" id="UP000663834">
    <property type="component" value="Unassembled WGS sequence"/>
</dbReference>
<dbReference type="OrthoDB" id="616263at2759"/>
<dbReference type="AlphaFoldDB" id="A0A816E8C2"/>